<gene>
    <name evidence="2" type="ORF">C8A05DRAFT_38441</name>
</gene>
<accession>A0AAN6MDD0</accession>
<protein>
    <recommendedName>
        <fullName evidence="1">Transcription activator GCR1-like domain-containing protein</fullName>
    </recommendedName>
</protein>
<name>A0AAN6MDD0_9PEZI</name>
<evidence type="ECO:0000259" key="1">
    <source>
        <dbReference type="Pfam" id="PF12550"/>
    </source>
</evidence>
<sequence length="296" mass="33023">MISPLGSAPTLAADNVNGFLSSILAWLQGVNHVSGARDLPGFQVYPPDWVRGLAVPDTCKTAVGQTIMYDTFIRNFMNGGYRGSLNNLTRTNAGYALECGKSLGSWVANVGSSCAGFNITQADPVLPGGQRLAMMQRTLYASDDEHWQSELIYVLSTCGLAVDTPLQPYHMPDNSYESCITDSWYTYRIWKCGTGDMILAATRLCLPMPCDRTCIIAGQTKEEYFQIEANATNNVAPGDILRSRTLCSARDPYQLWRYGLATMPSVDELERWWGSRWHLRNERQLFSMRKVVMDEV</sequence>
<feature type="non-terminal residue" evidence="2">
    <location>
        <position position="296"/>
    </location>
</feature>
<evidence type="ECO:0000313" key="3">
    <source>
        <dbReference type="Proteomes" id="UP001303889"/>
    </source>
</evidence>
<reference evidence="2" key="2">
    <citation type="submission" date="2023-05" db="EMBL/GenBank/DDBJ databases">
        <authorList>
            <consortium name="Lawrence Berkeley National Laboratory"/>
            <person name="Steindorff A."/>
            <person name="Hensen N."/>
            <person name="Bonometti L."/>
            <person name="Westerberg I."/>
            <person name="Brannstrom I.O."/>
            <person name="Guillou S."/>
            <person name="Cros-Aarteil S."/>
            <person name="Calhoun S."/>
            <person name="Haridas S."/>
            <person name="Kuo A."/>
            <person name="Mondo S."/>
            <person name="Pangilinan J."/>
            <person name="Riley R."/>
            <person name="Labutti K."/>
            <person name="Andreopoulos B."/>
            <person name="Lipzen A."/>
            <person name="Chen C."/>
            <person name="Yanf M."/>
            <person name="Daum C."/>
            <person name="Ng V."/>
            <person name="Clum A."/>
            <person name="Ohm R."/>
            <person name="Martin F."/>
            <person name="Silar P."/>
            <person name="Natvig D."/>
            <person name="Lalanne C."/>
            <person name="Gautier V."/>
            <person name="Ament-Velasquez S.L."/>
            <person name="Kruys A."/>
            <person name="Hutchinson M.I."/>
            <person name="Powell A.J."/>
            <person name="Barry K."/>
            <person name="Miller A.N."/>
            <person name="Grigoriev I.V."/>
            <person name="Debuchy R."/>
            <person name="Gladieux P."/>
            <person name="Thoren M.H."/>
            <person name="Johannesson H."/>
        </authorList>
    </citation>
    <scope>NUCLEOTIDE SEQUENCE</scope>
    <source>
        <strain evidence="2">CBS 103.79</strain>
    </source>
</reference>
<dbReference type="AlphaFoldDB" id="A0AAN6MDD0"/>
<reference evidence="2" key="1">
    <citation type="journal article" date="2023" name="Mol. Phylogenet. Evol.">
        <title>Genome-scale phylogeny and comparative genomics of the fungal order Sordariales.</title>
        <authorList>
            <person name="Hensen N."/>
            <person name="Bonometti L."/>
            <person name="Westerberg I."/>
            <person name="Brannstrom I.O."/>
            <person name="Guillou S."/>
            <person name="Cros-Aarteil S."/>
            <person name="Calhoun S."/>
            <person name="Haridas S."/>
            <person name="Kuo A."/>
            <person name="Mondo S."/>
            <person name="Pangilinan J."/>
            <person name="Riley R."/>
            <person name="LaButti K."/>
            <person name="Andreopoulos B."/>
            <person name="Lipzen A."/>
            <person name="Chen C."/>
            <person name="Yan M."/>
            <person name="Daum C."/>
            <person name="Ng V."/>
            <person name="Clum A."/>
            <person name="Steindorff A."/>
            <person name="Ohm R.A."/>
            <person name="Martin F."/>
            <person name="Silar P."/>
            <person name="Natvig D.O."/>
            <person name="Lalanne C."/>
            <person name="Gautier V."/>
            <person name="Ament-Velasquez S.L."/>
            <person name="Kruys A."/>
            <person name="Hutchinson M.I."/>
            <person name="Powell A.J."/>
            <person name="Barry K."/>
            <person name="Miller A.N."/>
            <person name="Grigoriev I.V."/>
            <person name="Debuchy R."/>
            <person name="Gladieux P."/>
            <person name="Hiltunen Thoren M."/>
            <person name="Johannesson H."/>
        </authorList>
    </citation>
    <scope>NUCLEOTIDE SEQUENCE</scope>
    <source>
        <strain evidence="2">CBS 103.79</strain>
    </source>
</reference>
<dbReference type="InterPro" id="IPR022210">
    <property type="entry name" value="TF_GCR1-like"/>
</dbReference>
<proteinExistence type="predicted"/>
<keyword evidence="3" id="KW-1185">Reference proteome</keyword>
<dbReference type="EMBL" id="MU856026">
    <property type="protein sequence ID" value="KAK3897986.1"/>
    <property type="molecule type" value="Genomic_DNA"/>
</dbReference>
<organism evidence="2 3">
    <name type="scientific">Staphylotrichum tortipilum</name>
    <dbReference type="NCBI Taxonomy" id="2831512"/>
    <lineage>
        <taxon>Eukaryota</taxon>
        <taxon>Fungi</taxon>
        <taxon>Dikarya</taxon>
        <taxon>Ascomycota</taxon>
        <taxon>Pezizomycotina</taxon>
        <taxon>Sordariomycetes</taxon>
        <taxon>Sordariomycetidae</taxon>
        <taxon>Sordariales</taxon>
        <taxon>Chaetomiaceae</taxon>
        <taxon>Staphylotrichum</taxon>
    </lineage>
</organism>
<dbReference type="Proteomes" id="UP001303889">
    <property type="component" value="Unassembled WGS sequence"/>
</dbReference>
<feature type="domain" description="Transcription activator GCR1-like" evidence="1">
    <location>
        <begin position="245"/>
        <end position="296"/>
    </location>
</feature>
<evidence type="ECO:0000313" key="2">
    <source>
        <dbReference type="EMBL" id="KAK3897986.1"/>
    </source>
</evidence>
<dbReference type="Pfam" id="PF12550">
    <property type="entry name" value="GCR1_C"/>
    <property type="match status" value="1"/>
</dbReference>
<comment type="caution">
    <text evidence="2">The sequence shown here is derived from an EMBL/GenBank/DDBJ whole genome shotgun (WGS) entry which is preliminary data.</text>
</comment>